<accession>A0A7S0UFL4</accession>
<dbReference type="Gene3D" id="3.40.50.12780">
    <property type="entry name" value="N-terminal domain of ligase-like"/>
    <property type="match status" value="1"/>
</dbReference>
<protein>
    <recommendedName>
        <fullName evidence="3">AMP-dependent synthetase/ligase domain-containing protein</fullName>
    </recommendedName>
</protein>
<dbReference type="PANTHER" id="PTHR43272:SF33">
    <property type="entry name" value="AMP-BINDING DOMAIN-CONTAINING PROTEIN-RELATED"/>
    <property type="match status" value="1"/>
</dbReference>
<name>A0A7S0UFL4_9STRA</name>
<dbReference type="PANTHER" id="PTHR43272">
    <property type="entry name" value="LONG-CHAIN-FATTY-ACID--COA LIGASE"/>
    <property type="match status" value="1"/>
</dbReference>
<evidence type="ECO:0000256" key="1">
    <source>
        <dbReference type="ARBA" id="ARBA00022741"/>
    </source>
</evidence>
<dbReference type="SUPFAM" id="SSF56801">
    <property type="entry name" value="Acetyl-CoA synthetase-like"/>
    <property type="match status" value="1"/>
</dbReference>
<evidence type="ECO:0000313" key="4">
    <source>
        <dbReference type="EMBL" id="CAD8760494.1"/>
    </source>
</evidence>
<sequence length="562" mass="61805">MSEDSKTIIDYFLANVEKFGDKTFLTQPMGGDEVSTFSFNEVLSGAKKVAGYIESLGYPPKSQIAICSKNCAYWIIADLGIWLAGHVSVPIYPTLTADTTSYILEHSESKMVFIGKLDEKPWAEMKKGISSSIEAVSFPLCPSDTLHSKSWADVIETASPIATPVTRTKDEMATIIYTSGSTGKPKGVMTSYKAMTDTTKGICKVLSVNSDDRYLSYLPIAHGMERWLGMCVPFYSGEQVWYAEAITTFVADLNRCQPTLFLSVPRLWTKFQAGVFSKLPESKLNILLSIPLLNILIKKKLLKGLGLNKVRFAGSGSAPLPADLLSWYRCLGLNLLEGYGMTENFNYSHTTQPGMERVGYVGNAYDDVDCRIATDGEIQVKTPGAMMGYYKNPEATAETLTADGYVRTGDKGSVDEKGRLKITGRTKEIFKTSKGKYVAPAPIENELIGNHNVELACVGGKSQPQPFAILQLSEGPKKKAMSGEAERAALGAELEAHLKAVNPKLDGHEQLSFVVVVKDDWLPENGFLTPTQKIKRTTIEDTYDPKVEGWYAQKTKVIWDGF</sequence>
<dbReference type="PROSITE" id="PS00455">
    <property type="entry name" value="AMP_BINDING"/>
    <property type="match status" value="1"/>
</dbReference>
<keyword evidence="2" id="KW-0067">ATP-binding</keyword>
<dbReference type="InterPro" id="IPR020845">
    <property type="entry name" value="AMP-binding_CS"/>
</dbReference>
<evidence type="ECO:0000256" key="2">
    <source>
        <dbReference type="ARBA" id="ARBA00022840"/>
    </source>
</evidence>
<reference evidence="4" key="1">
    <citation type="submission" date="2021-01" db="EMBL/GenBank/DDBJ databases">
        <authorList>
            <person name="Corre E."/>
            <person name="Pelletier E."/>
            <person name="Niang G."/>
            <person name="Scheremetjew M."/>
            <person name="Finn R."/>
            <person name="Kale V."/>
            <person name="Holt S."/>
            <person name="Cochrane G."/>
            <person name="Meng A."/>
            <person name="Brown T."/>
            <person name="Cohen L."/>
        </authorList>
    </citation>
    <scope>NUCLEOTIDE SEQUENCE</scope>
    <source>
        <strain evidence="4">UNC1205</strain>
    </source>
</reference>
<dbReference type="InterPro" id="IPR000873">
    <property type="entry name" value="AMP-dep_synth/lig_dom"/>
</dbReference>
<organism evidence="4">
    <name type="scientific">Pseudo-nitzschia delicatissima</name>
    <dbReference type="NCBI Taxonomy" id="44447"/>
    <lineage>
        <taxon>Eukaryota</taxon>
        <taxon>Sar</taxon>
        <taxon>Stramenopiles</taxon>
        <taxon>Ochrophyta</taxon>
        <taxon>Bacillariophyta</taxon>
        <taxon>Bacillariophyceae</taxon>
        <taxon>Bacillariophycidae</taxon>
        <taxon>Bacillariales</taxon>
        <taxon>Bacillariaceae</taxon>
        <taxon>Pseudo-nitzschia</taxon>
    </lineage>
</organism>
<dbReference type="Pfam" id="PF23562">
    <property type="entry name" value="AMP-binding_C_3"/>
    <property type="match status" value="1"/>
</dbReference>
<dbReference type="Pfam" id="PF00501">
    <property type="entry name" value="AMP-binding"/>
    <property type="match status" value="1"/>
</dbReference>
<dbReference type="InterPro" id="IPR042099">
    <property type="entry name" value="ANL_N_sf"/>
</dbReference>
<dbReference type="GO" id="GO:0005524">
    <property type="term" value="F:ATP binding"/>
    <property type="evidence" value="ECO:0007669"/>
    <property type="project" value="UniProtKB-KW"/>
</dbReference>
<feature type="domain" description="AMP-dependent synthetase/ligase" evidence="3">
    <location>
        <begin position="14"/>
        <end position="390"/>
    </location>
</feature>
<keyword evidence="1" id="KW-0547">Nucleotide-binding</keyword>
<evidence type="ECO:0000259" key="3">
    <source>
        <dbReference type="Pfam" id="PF00501"/>
    </source>
</evidence>
<dbReference type="AlphaFoldDB" id="A0A7S0UFL4"/>
<dbReference type="GO" id="GO:0004467">
    <property type="term" value="F:long-chain fatty acid-CoA ligase activity"/>
    <property type="evidence" value="ECO:0007669"/>
    <property type="project" value="TreeGrafter"/>
</dbReference>
<gene>
    <name evidence="4" type="ORF">PDEL1432_LOCUS533</name>
</gene>
<proteinExistence type="predicted"/>
<dbReference type="EMBL" id="HBFL01000749">
    <property type="protein sequence ID" value="CAD8760494.1"/>
    <property type="molecule type" value="Transcribed_RNA"/>
</dbReference>
<dbReference type="GO" id="GO:0016020">
    <property type="term" value="C:membrane"/>
    <property type="evidence" value="ECO:0007669"/>
    <property type="project" value="TreeGrafter"/>
</dbReference>